<dbReference type="OrthoDB" id="8445927at2"/>
<evidence type="ECO:0000259" key="2">
    <source>
        <dbReference type="Pfam" id="PF07331"/>
    </source>
</evidence>
<feature type="domain" description="DUF1468" evidence="2">
    <location>
        <begin position="12"/>
        <end position="154"/>
    </location>
</feature>
<name>A0A2T5VHH4_9HYPH</name>
<proteinExistence type="predicted"/>
<keyword evidence="1" id="KW-0472">Membrane</keyword>
<dbReference type="EMBL" id="QAYG01000001">
    <property type="protein sequence ID" value="PTW63209.1"/>
    <property type="molecule type" value="Genomic_DNA"/>
</dbReference>
<dbReference type="Proteomes" id="UP000244081">
    <property type="component" value="Unassembled WGS sequence"/>
</dbReference>
<keyword evidence="4" id="KW-1185">Reference proteome</keyword>
<feature type="transmembrane region" description="Helical" evidence="1">
    <location>
        <begin position="127"/>
        <end position="153"/>
    </location>
</feature>
<evidence type="ECO:0000313" key="4">
    <source>
        <dbReference type="Proteomes" id="UP000244081"/>
    </source>
</evidence>
<comment type="caution">
    <text evidence="3">The sequence shown here is derived from an EMBL/GenBank/DDBJ whole genome shotgun (WGS) entry which is preliminary data.</text>
</comment>
<feature type="transmembrane region" description="Helical" evidence="1">
    <location>
        <begin position="85"/>
        <end position="107"/>
    </location>
</feature>
<accession>A0A2T5VHH4</accession>
<evidence type="ECO:0000313" key="3">
    <source>
        <dbReference type="EMBL" id="PTW63209.1"/>
    </source>
</evidence>
<keyword evidence="1" id="KW-0812">Transmembrane</keyword>
<organism evidence="3 4">
    <name type="scientific">Breoghania corrubedonensis</name>
    <dbReference type="NCBI Taxonomy" id="665038"/>
    <lineage>
        <taxon>Bacteria</taxon>
        <taxon>Pseudomonadati</taxon>
        <taxon>Pseudomonadota</taxon>
        <taxon>Alphaproteobacteria</taxon>
        <taxon>Hyphomicrobiales</taxon>
        <taxon>Stappiaceae</taxon>
        <taxon>Breoghania</taxon>
    </lineage>
</organism>
<gene>
    <name evidence="3" type="ORF">C8N35_1011260</name>
</gene>
<dbReference type="Pfam" id="PF07331">
    <property type="entry name" value="TctB"/>
    <property type="match status" value="1"/>
</dbReference>
<dbReference type="AlphaFoldDB" id="A0A2T5VHH4"/>
<reference evidence="3 4" key="1">
    <citation type="submission" date="2018-04" db="EMBL/GenBank/DDBJ databases">
        <title>Genomic Encyclopedia of Archaeal and Bacterial Type Strains, Phase II (KMG-II): from individual species to whole genera.</title>
        <authorList>
            <person name="Goeker M."/>
        </authorList>
    </citation>
    <scope>NUCLEOTIDE SEQUENCE [LARGE SCALE GENOMIC DNA]</scope>
    <source>
        <strain evidence="3 4">DSM 23382</strain>
    </source>
</reference>
<protein>
    <submittedName>
        <fullName evidence="3">Putative tricarboxylic transport membrane protein</fullName>
    </submittedName>
</protein>
<evidence type="ECO:0000256" key="1">
    <source>
        <dbReference type="SAM" id="Phobius"/>
    </source>
</evidence>
<sequence>MVGTDSRKSDVAIGATLLAFCAFAAWRTAYVHSAPATSVAGSAFVPWLVIALISALASILIVRAVLSMRSGRTGETVSLPDRGTFVRMGLFAVLMVAYAGAFMSVGYIPSTLVAFVAGLVLFGERRIWVLILLPCVATTAVYYAFTTVLAVWLP</sequence>
<dbReference type="RefSeq" id="WP_107988673.1">
    <property type="nucleotide sequence ID" value="NZ_QAYG01000001.1"/>
</dbReference>
<keyword evidence="1" id="KW-1133">Transmembrane helix</keyword>
<feature type="transmembrane region" description="Helical" evidence="1">
    <location>
        <begin position="43"/>
        <end position="65"/>
    </location>
</feature>
<dbReference type="InterPro" id="IPR009936">
    <property type="entry name" value="DUF1468"/>
</dbReference>